<accession>A0ACC1QIK0</accession>
<evidence type="ECO:0000313" key="2">
    <source>
        <dbReference type="Proteomes" id="UP001148737"/>
    </source>
</evidence>
<comment type="caution">
    <text evidence="1">The sequence shown here is derived from an EMBL/GenBank/DDBJ whole genome shotgun (WGS) entry which is preliminary data.</text>
</comment>
<proteinExistence type="predicted"/>
<gene>
    <name evidence="1" type="ORF">NLG97_g8755</name>
</gene>
<dbReference type="Proteomes" id="UP001148737">
    <property type="component" value="Unassembled WGS sequence"/>
</dbReference>
<sequence length="435" mass="48385">MPKKWVNKRLLLFPATPRQPTTTPLSSIENAAATATTMPLAPGDSIDINRLSRHEKRAVMKIANELIKEEFRTKFAAQLRLHGGYASDTAVEQAFSPALINYVLTCRYPDSDEVLERWDAKATTLLLDWPDLSTTTAIARTPLRFGPRLNKLIWIGFKVLLPHSILQLPKLLLSSLGKFPSNHHKLIRGLTIKDPAQASPTSAHYRPRSTSISRPRQLYLQQLQSGVKYDRKFGGRRTQVPTRPPPQSPATPQAPSTIPSPNRLDILPHKTCRELPHDFLAGQHPSTLPATAQAQPDPRRTPFRTVRVPGLSYAKSKQLREAGAMEVAKLYMLNSEALLFVRQLTGSASSVAAGAKVYTQVVKELGRRWVSTPPNPSIREAYVVPVAIKLQGWHSIQAEHALSIARNIVRLGLDYEALHTESGIDRDMGFAINMD</sequence>
<protein>
    <submittedName>
        <fullName evidence="1">Uncharacterized protein</fullName>
    </submittedName>
</protein>
<dbReference type="EMBL" id="JANAKD010001619">
    <property type="protein sequence ID" value="KAJ3477749.1"/>
    <property type="molecule type" value="Genomic_DNA"/>
</dbReference>
<evidence type="ECO:0000313" key="1">
    <source>
        <dbReference type="EMBL" id="KAJ3477749.1"/>
    </source>
</evidence>
<organism evidence="1 2">
    <name type="scientific">Lecanicillium saksenae</name>
    <dbReference type="NCBI Taxonomy" id="468837"/>
    <lineage>
        <taxon>Eukaryota</taxon>
        <taxon>Fungi</taxon>
        <taxon>Dikarya</taxon>
        <taxon>Ascomycota</taxon>
        <taxon>Pezizomycotina</taxon>
        <taxon>Sordariomycetes</taxon>
        <taxon>Hypocreomycetidae</taxon>
        <taxon>Hypocreales</taxon>
        <taxon>Cordycipitaceae</taxon>
        <taxon>Lecanicillium</taxon>
    </lineage>
</organism>
<name>A0ACC1QIK0_9HYPO</name>
<reference evidence="1" key="1">
    <citation type="submission" date="2022-07" db="EMBL/GenBank/DDBJ databases">
        <title>Genome Sequence of Lecanicillium saksenae.</title>
        <authorList>
            <person name="Buettner E."/>
        </authorList>
    </citation>
    <scope>NUCLEOTIDE SEQUENCE</scope>
    <source>
        <strain evidence="1">VT-O1</strain>
    </source>
</reference>
<keyword evidence="2" id="KW-1185">Reference proteome</keyword>